<dbReference type="Gene3D" id="3.90.640.10">
    <property type="entry name" value="Actin, Chain A, domain 4"/>
    <property type="match status" value="1"/>
</dbReference>
<dbReference type="Gene3D" id="3.30.420.40">
    <property type="match status" value="2"/>
</dbReference>
<dbReference type="AlphaFoldDB" id="A0A9N9A8M3"/>
<reference evidence="1" key="1">
    <citation type="submission" date="2021-06" db="EMBL/GenBank/DDBJ databases">
        <authorList>
            <person name="Kallberg Y."/>
            <person name="Tangrot J."/>
            <person name="Rosling A."/>
        </authorList>
    </citation>
    <scope>NUCLEOTIDE SEQUENCE</scope>
    <source>
        <strain evidence="1">MA453B</strain>
    </source>
</reference>
<dbReference type="PANTHER" id="PTHR14187:SF5">
    <property type="entry name" value="HEAT SHOCK 70 KDA PROTEIN 12A"/>
    <property type="match status" value="1"/>
</dbReference>
<sequence length="579" mass="66198">MSDFPSTDDIRVVISIDFGTTFSGFAYANLFDNKENFQNDEMNFEYYTYSLWEGKALGKFKTNTVLRYDDEFNEVLAWGAVGLAKHPGRRKNANASKPVELFKLALGNLADDLKPELPPKLHLEKEERHKKAITDYLKKLVNLFYNILGEVIKQRVTSHWEMDFYETTRLIFTIPVEYSYKAKKVMRECAFNANLISKVDSNKLQFTTEAEAAAIYCITKKSLRDNFLKDSETSFLIVDCGGGTVDLTTRKLLSNCELGEITERAGDFCGSTFIDKEFLKFLGRIVGHNAIKLLREKNYGEMQYMIQEFCDNIKIPYTGDDDNFTYDFDIDRICSVLKQYVTGEAKISLEENDWIIEINNDEVKEMFDPIVERIIRLIHVQLENSRACSAILMVGGFSESKYLQKRVKEEFKNKIAHILIPPEPTAAVVRGAVIYGLRMNPSFCNVQIPSFKPIIKNRVLKYTYGVEVGLFNSFSSLAKRGTTAEVNQKFDGTFIPLFPYQSAVKFKIYISQKYEVENCREEGVELLGELLVDLPDIDLGLDRKVGFSLCFCEEEIKASAVNLLNGQNYHTVFNIDAES</sequence>
<comment type="caution">
    <text evidence="1">The sequence shown here is derived from an EMBL/GenBank/DDBJ whole genome shotgun (WGS) entry which is preliminary data.</text>
</comment>
<dbReference type="InterPro" id="IPR043129">
    <property type="entry name" value="ATPase_NBD"/>
</dbReference>
<proteinExistence type="predicted"/>
<protein>
    <submittedName>
        <fullName evidence="1">24678_t:CDS:1</fullName>
    </submittedName>
</protein>
<name>A0A9N9A8M3_9GLOM</name>
<dbReference type="SUPFAM" id="SSF53067">
    <property type="entry name" value="Actin-like ATPase domain"/>
    <property type="match status" value="2"/>
</dbReference>
<dbReference type="Proteomes" id="UP000789405">
    <property type="component" value="Unassembled WGS sequence"/>
</dbReference>
<gene>
    <name evidence="1" type="ORF">DERYTH_LOCUS3862</name>
</gene>
<accession>A0A9N9A8M3</accession>
<evidence type="ECO:0000313" key="2">
    <source>
        <dbReference type="Proteomes" id="UP000789405"/>
    </source>
</evidence>
<keyword evidence="2" id="KW-1185">Reference proteome</keyword>
<evidence type="ECO:0000313" key="1">
    <source>
        <dbReference type="EMBL" id="CAG8520859.1"/>
    </source>
</evidence>
<organism evidence="1 2">
    <name type="scientific">Dentiscutata erythropus</name>
    <dbReference type="NCBI Taxonomy" id="1348616"/>
    <lineage>
        <taxon>Eukaryota</taxon>
        <taxon>Fungi</taxon>
        <taxon>Fungi incertae sedis</taxon>
        <taxon>Mucoromycota</taxon>
        <taxon>Glomeromycotina</taxon>
        <taxon>Glomeromycetes</taxon>
        <taxon>Diversisporales</taxon>
        <taxon>Gigasporaceae</taxon>
        <taxon>Dentiscutata</taxon>
    </lineage>
</organism>
<dbReference type="EMBL" id="CAJVPY010001410">
    <property type="protein sequence ID" value="CAG8520859.1"/>
    <property type="molecule type" value="Genomic_DNA"/>
</dbReference>
<dbReference type="OrthoDB" id="2963168at2759"/>
<dbReference type="PANTHER" id="PTHR14187">
    <property type="entry name" value="ALPHA KINASE/ELONGATION FACTOR 2 KINASE"/>
    <property type="match status" value="1"/>
</dbReference>